<evidence type="ECO:0000313" key="1">
    <source>
        <dbReference type="EMBL" id="GAH69651.1"/>
    </source>
</evidence>
<reference evidence="1" key="1">
    <citation type="journal article" date="2014" name="Front. Microbiol.">
        <title>High frequency of phylogenetically diverse reductive dehalogenase-homologous genes in deep subseafloor sedimentary metagenomes.</title>
        <authorList>
            <person name="Kawai M."/>
            <person name="Futagami T."/>
            <person name="Toyoda A."/>
            <person name="Takaki Y."/>
            <person name="Nishi S."/>
            <person name="Hori S."/>
            <person name="Arai W."/>
            <person name="Tsubouchi T."/>
            <person name="Morono Y."/>
            <person name="Uchiyama I."/>
            <person name="Ito T."/>
            <person name="Fujiyama A."/>
            <person name="Inagaki F."/>
            <person name="Takami H."/>
        </authorList>
    </citation>
    <scope>NUCLEOTIDE SEQUENCE</scope>
    <source>
        <strain evidence="1">Expedition CK06-06</strain>
    </source>
</reference>
<sequence>METIGSGGCKMPSNCLPTFKAIYAGVRPAKVVTLINEHDKDWINTSFRVIEWYSQMWGGRHNLIVPTNGRSVREEFWFLTEAFDPDYVYSYRKTMLDFKLSSPEEYSKWLEQQVENFIRQNPGSDREFTRESIDGEIGQFEIDRLVISDALQQEILNRLNPFHPKDHPIRDTVSALDGVHYPLTSLTKIIPNTDLVRIVDLKADFEKAIQLIIYSATGMLSSFQKNLSNELQDLHESGRLQVAEPER</sequence>
<organism evidence="1">
    <name type="scientific">marine sediment metagenome</name>
    <dbReference type="NCBI Taxonomy" id="412755"/>
    <lineage>
        <taxon>unclassified sequences</taxon>
        <taxon>metagenomes</taxon>
        <taxon>ecological metagenomes</taxon>
    </lineage>
</organism>
<dbReference type="AlphaFoldDB" id="X1HHK8"/>
<name>X1HHK8_9ZZZZ</name>
<dbReference type="EMBL" id="BARU01034967">
    <property type="protein sequence ID" value="GAH69651.1"/>
    <property type="molecule type" value="Genomic_DNA"/>
</dbReference>
<comment type="caution">
    <text evidence="1">The sequence shown here is derived from an EMBL/GenBank/DDBJ whole genome shotgun (WGS) entry which is preliminary data.</text>
</comment>
<accession>X1HHK8</accession>
<protein>
    <submittedName>
        <fullName evidence="1">Uncharacterized protein</fullName>
    </submittedName>
</protein>
<gene>
    <name evidence="1" type="ORF">S03H2_54805</name>
</gene>
<feature type="non-terminal residue" evidence="1">
    <location>
        <position position="247"/>
    </location>
</feature>
<proteinExistence type="predicted"/>